<name>A0A915J5P5_ROMCU</name>
<evidence type="ECO:0000313" key="5">
    <source>
        <dbReference type="Proteomes" id="UP000887565"/>
    </source>
</evidence>
<dbReference type="PANTHER" id="PTHR13056">
    <property type="entry name" value="VACUOLAR FUSION PROTEIN CCZ1 HOMOLOG-RELATED"/>
    <property type="match status" value="1"/>
</dbReference>
<dbReference type="GO" id="GO:0035658">
    <property type="term" value="C:Mon1-Ccz1 complex"/>
    <property type="evidence" value="ECO:0007669"/>
    <property type="project" value="InterPro"/>
</dbReference>
<keyword evidence="5" id="KW-1185">Reference proteome</keyword>
<dbReference type="InterPro" id="IPR043987">
    <property type="entry name" value="CCZ1/INTU/HSP4_longin_1"/>
</dbReference>
<sequence>MALFTPEKFCMLEPRDLTPDWRRRLAMTVRASDLTNRFLVFAPSFGVKEGEEERKLLFYSPPVDGLAKKLNRMGFAEAFLRFGRTFSSDKEPWAESGTDREISLSVEVETGYLVSISFDRAESEKRHYPIRGSAVSIILIDFYNLFCFFHGRFDDHVIRRPDRPYPDAGRLKQRLAHFCPRYLELLRFHFWPLMDVLKGVNYLNIGKVDFLKGQKIFGRINERFPNVKNVMLLVNDRLLYQNMNDIKDTMMLIYKFVVDTLLPSLFRRELQPENRRQSMQTDLAREAKTTPSPSPSRSSSPSPPPPPPLQEQSVNVGRFLIGDAYIFPFSDGSDADMSVHGTPRIFVYNGNGEKASEYFFVVYRVFTATLIALVPCDDQSFLDNEFKTTLDAIVGPSMCDLAYSIGENLTKFRNDPPSYPYIYYNPANSQIFCTLTPTFVSTNRPSHSAKIYGILYDLRKELSKSTCTTS</sequence>
<evidence type="ECO:0000313" key="6">
    <source>
        <dbReference type="WBParaSite" id="nRc.2.0.1.t21766-RA"/>
    </source>
</evidence>
<proteinExistence type="inferred from homology"/>
<evidence type="ECO:0000259" key="4">
    <source>
        <dbReference type="Pfam" id="PF19032"/>
    </source>
</evidence>
<dbReference type="Pfam" id="PF19031">
    <property type="entry name" value="Intu_longin_1"/>
    <property type="match status" value="1"/>
</dbReference>
<dbReference type="InterPro" id="IPR043988">
    <property type="entry name" value="CCZ1/INTU_longin_2"/>
</dbReference>
<organism evidence="5 6">
    <name type="scientific">Romanomermis culicivorax</name>
    <name type="common">Nematode worm</name>
    <dbReference type="NCBI Taxonomy" id="13658"/>
    <lineage>
        <taxon>Eukaryota</taxon>
        <taxon>Metazoa</taxon>
        <taxon>Ecdysozoa</taxon>
        <taxon>Nematoda</taxon>
        <taxon>Enoplea</taxon>
        <taxon>Dorylaimia</taxon>
        <taxon>Mermithida</taxon>
        <taxon>Mermithoidea</taxon>
        <taxon>Mermithidae</taxon>
        <taxon>Romanomermis</taxon>
    </lineage>
</organism>
<evidence type="ECO:0000256" key="1">
    <source>
        <dbReference type="ARBA" id="ARBA00005352"/>
    </source>
</evidence>
<dbReference type="InterPro" id="IPR013176">
    <property type="entry name" value="Ccz1"/>
</dbReference>
<protein>
    <submittedName>
        <fullName evidence="6">Uncharacterized protein</fullName>
    </submittedName>
</protein>
<dbReference type="GO" id="GO:0016192">
    <property type="term" value="P:vesicle-mediated transport"/>
    <property type="evidence" value="ECO:0007669"/>
    <property type="project" value="InterPro"/>
</dbReference>
<dbReference type="Proteomes" id="UP000887565">
    <property type="component" value="Unplaced"/>
</dbReference>
<dbReference type="AlphaFoldDB" id="A0A915J5P5"/>
<evidence type="ECO:0000259" key="3">
    <source>
        <dbReference type="Pfam" id="PF19031"/>
    </source>
</evidence>
<dbReference type="OMA" id="CERIIDD"/>
<reference evidence="6" key="1">
    <citation type="submission" date="2022-11" db="UniProtKB">
        <authorList>
            <consortium name="WormBaseParasite"/>
        </authorList>
    </citation>
    <scope>IDENTIFICATION</scope>
</reference>
<dbReference type="WBParaSite" id="nRc.2.0.1.t21766-RA">
    <property type="protein sequence ID" value="nRc.2.0.1.t21766-RA"/>
    <property type="gene ID" value="nRc.2.0.1.g21766"/>
</dbReference>
<accession>A0A915J5P5</accession>
<evidence type="ECO:0000256" key="2">
    <source>
        <dbReference type="SAM" id="MobiDB-lite"/>
    </source>
</evidence>
<feature type="region of interest" description="Disordered" evidence="2">
    <location>
        <begin position="272"/>
        <end position="312"/>
    </location>
</feature>
<feature type="domain" description="CCZ1/INTU/HSP4 first Longin" evidence="3">
    <location>
        <begin position="37"/>
        <end position="151"/>
    </location>
</feature>
<dbReference type="PANTHER" id="PTHR13056:SF0">
    <property type="entry name" value="VACUOLAR FUSION PROTEIN CCZ1 HOMOLOG-RELATED"/>
    <property type="match status" value="1"/>
</dbReference>
<dbReference type="Pfam" id="PF19032">
    <property type="entry name" value="Intu_longin_2"/>
    <property type="match status" value="1"/>
</dbReference>
<comment type="similarity">
    <text evidence="1">Belongs to the CCZ1 family.</text>
</comment>
<feature type="domain" description="CCZ1/INTU second Longin" evidence="4">
    <location>
        <begin position="227"/>
        <end position="378"/>
    </location>
</feature>